<sequence>MLHKVEAEINRIVNVLFQDQSPDGSWNYPFETGIVSDCYMIILLRTLEIKDEELIKALVGRIMGRQEQNGAWKLFRDEEEGNITATVEAYYALLYSGYRDKHDKNMQMARQFILSKGGVAKTHMFTKVMLAITGQSDWPSDFPVPIEVILLPASFPVSFFDLSIYGRANLIPILILVHHRFSIKTKHAPDISDLFQESEVPFVKNSDWNEDREFKWQSVLTLMKQGMGIFQNFPAQLRSMALRRAEQYMIERIEPDGTFYSYFSSTFLMIFALLARGYSKSDPIITHAIQGLKSMVCQIRGDLHVQYTTATVWNTALISSVLQGAGVPSSAKVIQQADQYLRSRQHSKYGDWAIRNPNTKPGGWGFSNINTINPDVDDSIAVLRAMRVFATEQDPYHESWDRGINWVISMQNDDGGWPAFERNANKPFLTWLPLEGGEDILMDPSTADITGRTLQFLGDCTLLNKNHQIIKRGVDWLLNNQKEDGSWYGQWGSCYIYGTWTAVTGMSAIGMPAADPAIQKAVNWLHEIQNPDGGWGESCKSDIEKRYVPLGASTRTHTAWALDILLMTSTQVTPAIERGVRFLIDGKQEDWAADYPKGRGVAGIFYIHYHSYEYIWPLWTLVRYRQKYSP</sequence>
<dbReference type="InterPro" id="IPR006400">
    <property type="entry name" value="Hopene-cyclase"/>
</dbReference>
<dbReference type="EC" id="5.4.99.17" evidence="7"/>
<comment type="similarity">
    <text evidence="2">Belongs to the terpene cyclase/mutase family.</text>
</comment>
<dbReference type="SUPFAM" id="SSF48239">
    <property type="entry name" value="Terpenoid cyclases/Protein prenyltransferases"/>
    <property type="match status" value="2"/>
</dbReference>
<evidence type="ECO:0000256" key="4">
    <source>
        <dbReference type="ARBA" id="ARBA00023235"/>
    </source>
</evidence>
<evidence type="ECO:0000313" key="7">
    <source>
        <dbReference type="EMBL" id="MFB9762410.1"/>
    </source>
</evidence>
<keyword evidence="4 7" id="KW-0413">Isomerase</keyword>
<dbReference type="Proteomes" id="UP001589609">
    <property type="component" value="Unassembled WGS sequence"/>
</dbReference>
<evidence type="ECO:0000259" key="6">
    <source>
        <dbReference type="Pfam" id="PF13249"/>
    </source>
</evidence>
<proteinExistence type="inferred from homology"/>
<dbReference type="NCBIfam" id="TIGR01787">
    <property type="entry name" value="squalene_cyclas"/>
    <property type="match status" value="1"/>
</dbReference>
<evidence type="ECO:0000259" key="5">
    <source>
        <dbReference type="Pfam" id="PF13243"/>
    </source>
</evidence>
<evidence type="ECO:0000256" key="2">
    <source>
        <dbReference type="ARBA" id="ARBA00009755"/>
    </source>
</evidence>
<accession>A0ABV5WQ13</accession>
<dbReference type="InterPro" id="IPR032697">
    <property type="entry name" value="SQ_cyclase_N"/>
</dbReference>
<keyword evidence="3" id="KW-0677">Repeat</keyword>
<organism evidence="7 8">
    <name type="scientific">Ectobacillus funiculus</name>
    <dbReference type="NCBI Taxonomy" id="137993"/>
    <lineage>
        <taxon>Bacteria</taxon>
        <taxon>Bacillati</taxon>
        <taxon>Bacillota</taxon>
        <taxon>Bacilli</taxon>
        <taxon>Bacillales</taxon>
        <taxon>Bacillaceae</taxon>
        <taxon>Ectobacillus</taxon>
    </lineage>
</organism>
<evidence type="ECO:0000313" key="8">
    <source>
        <dbReference type="Proteomes" id="UP001589609"/>
    </source>
</evidence>
<dbReference type="GO" id="GO:0051007">
    <property type="term" value="F:squalene-hopene cyclase activity"/>
    <property type="evidence" value="ECO:0007669"/>
    <property type="project" value="UniProtKB-EC"/>
</dbReference>
<dbReference type="InterPro" id="IPR008930">
    <property type="entry name" value="Terpenoid_cyclase/PrenylTrfase"/>
</dbReference>
<name>A0ABV5WQ13_9BACI</name>
<dbReference type="NCBIfam" id="TIGR01507">
    <property type="entry name" value="hopene_cyclase"/>
    <property type="match status" value="1"/>
</dbReference>
<protein>
    <submittedName>
        <fullName evidence="7">Squalene--hopene cyclase</fullName>
        <ecNumber evidence="7">5.4.99.17</ecNumber>
    </submittedName>
</protein>
<dbReference type="PANTHER" id="PTHR11764:SF20">
    <property type="entry name" value="LANOSTEROL SYNTHASE"/>
    <property type="match status" value="1"/>
</dbReference>
<dbReference type="Pfam" id="PF13249">
    <property type="entry name" value="SQHop_cyclase_N"/>
    <property type="match status" value="1"/>
</dbReference>
<keyword evidence="8" id="KW-1185">Reference proteome</keyword>
<dbReference type="InterPro" id="IPR018333">
    <property type="entry name" value="Squalene_cyclase"/>
</dbReference>
<comment type="caution">
    <text evidence="7">The sequence shown here is derived from an EMBL/GenBank/DDBJ whole genome shotgun (WGS) entry which is preliminary data.</text>
</comment>
<reference evidence="7 8" key="1">
    <citation type="submission" date="2024-09" db="EMBL/GenBank/DDBJ databases">
        <authorList>
            <person name="Sun Q."/>
            <person name="Mori K."/>
        </authorList>
    </citation>
    <scope>NUCLEOTIDE SEQUENCE [LARGE SCALE GENOMIC DNA]</scope>
    <source>
        <strain evidence="7 8">JCM 11201</strain>
    </source>
</reference>
<dbReference type="RefSeq" id="WP_379952284.1">
    <property type="nucleotide sequence ID" value="NZ_JBHMAF010000196.1"/>
</dbReference>
<gene>
    <name evidence="7" type="primary">shc</name>
    <name evidence="7" type="ORF">ACFFMS_29730</name>
</gene>
<evidence type="ECO:0000256" key="1">
    <source>
        <dbReference type="ARBA" id="ARBA00004999"/>
    </source>
</evidence>
<dbReference type="Pfam" id="PF13243">
    <property type="entry name" value="SQHop_cyclase_C"/>
    <property type="match status" value="1"/>
</dbReference>
<comment type="pathway">
    <text evidence="1">Secondary metabolite biosynthesis; hopanoid biosynthesis.</text>
</comment>
<dbReference type="PANTHER" id="PTHR11764">
    <property type="entry name" value="TERPENE CYCLASE/MUTASE FAMILY MEMBER"/>
    <property type="match status" value="1"/>
</dbReference>
<dbReference type="EMBL" id="JBHMAF010000196">
    <property type="protein sequence ID" value="MFB9762410.1"/>
    <property type="molecule type" value="Genomic_DNA"/>
</dbReference>
<feature type="domain" description="Squalene cyclase C-terminal" evidence="5">
    <location>
        <begin position="311"/>
        <end position="626"/>
    </location>
</feature>
<dbReference type="SFLD" id="SFLDG01016">
    <property type="entry name" value="Prenyltransferase_Like_2"/>
    <property type="match status" value="1"/>
</dbReference>
<feature type="domain" description="Squalene cyclase N-terminal" evidence="6">
    <location>
        <begin position="9"/>
        <end position="297"/>
    </location>
</feature>
<evidence type="ECO:0000256" key="3">
    <source>
        <dbReference type="ARBA" id="ARBA00022737"/>
    </source>
</evidence>
<dbReference type="InterPro" id="IPR032696">
    <property type="entry name" value="SQ_cyclase_C"/>
</dbReference>
<dbReference type="Gene3D" id="1.50.10.20">
    <property type="match status" value="2"/>
</dbReference>